<keyword evidence="1" id="KW-1133">Transmembrane helix</keyword>
<evidence type="ECO:0000256" key="1">
    <source>
        <dbReference type="SAM" id="Phobius"/>
    </source>
</evidence>
<dbReference type="AlphaFoldDB" id="A0A194XBA0"/>
<protein>
    <submittedName>
        <fullName evidence="2">Uncharacterized protein</fullName>
    </submittedName>
</protein>
<keyword evidence="1" id="KW-0472">Membrane</keyword>
<keyword evidence="1" id="KW-0812">Transmembrane</keyword>
<gene>
    <name evidence="2" type="ORF">LY89DRAFT_684491</name>
</gene>
<accession>A0A194XBA0</accession>
<reference evidence="2 3" key="1">
    <citation type="submission" date="2015-10" db="EMBL/GenBank/DDBJ databases">
        <title>Full genome of DAOMC 229536 Phialocephala scopiformis, a fungal endophyte of spruce producing the potent anti-insectan compound rugulosin.</title>
        <authorList>
            <consortium name="DOE Joint Genome Institute"/>
            <person name="Walker A.K."/>
            <person name="Frasz S.L."/>
            <person name="Seifert K.A."/>
            <person name="Miller J.D."/>
            <person name="Mondo S.J."/>
            <person name="Labutti K."/>
            <person name="Lipzen A."/>
            <person name="Dockter R."/>
            <person name="Kennedy M."/>
            <person name="Grigoriev I.V."/>
            <person name="Spatafora J.W."/>
        </authorList>
    </citation>
    <scope>NUCLEOTIDE SEQUENCE [LARGE SCALE GENOMIC DNA]</scope>
    <source>
        <strain evidence="2 3">CBS 120377</strain>
    </source>
</reference>
<dbReference type="GeneID" id="28824621"/>
<evidence type="ECO:0000313" key="3">
    <source>
        <dbReference type="Proteomes" id="UP000070700"/>
    </source>
</evidence>
<dbReference type="EMBL" id="KQ947414">
    <property type="protein sequence ID" value="KUJ17443.1"/>
    <property type="molecule type" value="Genomic_DNA"/>
</dbReference>
<evidence type="ECO:0000313" key="2">
    <source>
        <dbReference type="EMBL" id="KUJ17443.1"/>
    </source>
</evidence>
<name>A0A194XBA0_MOLSC</name>
<dbReference type="Proteomes" id="UP000070700">
    <property type="component" value="Unassembled WGS sequence"/>
</dbReference>
<organism evidence="2 3">
    <name type="scientific">Mollisia scopiformis</name>
    <name type="common">Conifer needle endophyte fungus</name>
    <name type="synonym">Phialocephala scopiformis</name>
    <dbReference type="NCBI Taxonomy" id="149040"/>
    <lineage>
        <taxon>Eukaryota</taxon>
        <taxon>Fungi</taxon>
        <taxon>Dikarya</taxon>
        <taxon>Ascomycota</taxon>
        <taxon>Pezizomycotina</taxon>
        <taxon>Leotiomycetes</taxon>
        <taxon>Helotiales</taxon>
        <taxon>Mollisiaceae</taxon>
        <taxon>Mollisia</taxon>
    </lineage>
</organism>
<dbReference type="RefSeq" id="XP_018071798.1">
    <property type="nucleotide sequence ID" value="XM_018214895.1"/>
</dbReference>
<dbReference type="InParanoid" id="A0A194XBA0"/>
<feature type="transmembrane region" description="Helical" evidence="1">
    <location>
        <begin position="75"/>
        <end position="93"/>
    </location>
</feature>
<dbReference type="OrthoDB" id="10382257at2759"/>
<dbReference type="KEGG" id="psco:LY89DRAFT_684491"/>
<sequence>MANPTMILQPCDAPTSTLTTASPTSTAIHLTTSQILHDEFWPYGGGVLIAFGVCVIIFGAIWLLDLTYQAKEFGLNLLVWVWGTWWTIVFWPFQMLAKVNEILNRGLGRDRDGRIIVPRDMEEC</sequence>
<proteinExistence type="predicted"/>
<feature type="transmembrane region" description="Helical" evidence="1">
    <location>
        <begin position="40"/>
        <end position="63"/>
    </location>
</feature>
<keyword evidence="3" id="KW-1185">Reference proteome</keyword>